<evidence type="ECO:0000256" key="3">
    <source>
        <dbReference type="ARBA" id="ARBA00008663"/>
    </source>
</evidence>
<gene>
    <name evidence="15" type="ORF">C1SCF055_LOCUS27810</name>
</gene>
<dbReference type="Gene3D" id="2.40.33.10">
    <property type="entry name" value="PK beta-barrel domain-like"/>
    <property type="match status" value="1"/>
</dbReference>
<comment type="caution">
    <text evidence="15">The sequence shown here is derived from an EMBL/GenBank/DDBJ whole genome shotgun (WGS) entry which is preliminary data.</text>
</comment>
<dbReference type="EMBL" id="CAMXCT030003001">
    <property type="protein sequence ID" value="CAL4789114.1"/>
    <property type="molecule type" value="Genomic_DNA"/>
</dbReference>
<feature type="domain" description="Pyruvate kinase barrel" evidence="14">
    <location>
        <begin position="31"/>
        <end position="310"/>
    </location>
</feature>
<evidence type="ECO:0000256" key="13">
    <source>
        <dbReference type="RuleBase" id="RU000504"/>
    </source>
</evidence>
<comment type="catalytic activity">
    <reaction evidence="13">
        <text>pyruvate + ATP = phosphoenolpyruvate + ADP + H(+)</text>
        <dbReference type="Rhea" id="RHEA:18157"/>
        <dbReference type="ChEBI" id="CHEBI:15361"/>
        <dbReference type="ChEBI" id="CHEBI:15378"/>
        <dbReference type="ChEBI" id="CHEBI:30616"/>
        <dbReference type="ChEBI" id="CHEBI:58702"/>
        <dbReference type="ChEBI" id="CHEBI:456216"/>
        <dbReference type="EC" id="2.7.1.40"/>
    </reaction>
</comment>
<dbReference type="GO" id="GO:0005524">
    <property type="term" value="F:ATP binding"/>
    <property type="evidence" value="ECO:0007669"/>
    <property type="project" value="UniProtKB-KW"/>
</dbReference>
<evidence type="ECO:0000313" key="18">
    <source>
        <dbReference type="Proteomes" id="UP001152797"/>
    </source>
</evidence>
<comment type="pathway">
    <text evidence="2 13">Carbohydrate degradation; glycolysis; pyruvate from D-glyceraldehyde 3-phosphate: step 5/5.</text>
</comment>
<reference evidence="16" key="2">
    <citation type="submission" date="2024-04" db="EMBL/GenBank/DDBJ databases">
        <authorList>
            <person name="Chen Y."/>
            <person name="Shah S."/>
            <person name="Dougan E. K."/>
            <person name="Thang M."/>
            <person name="Chan C."/>
        </authorList>
    </citation>
    <scope>NUCLEOTIDE SEQUENCE [LARGE SCALE GENOMIC DNA]</scope>
</reference>
<dbReference type="SUPFAM" id="SSF51621">
    <property type="entry name" value="Phosphoenolpyruvate/pyruvate domain"/>
    <property type="match status" value="1"/>
</dbReference>
<dbReference type="GO" id="GO:0016301">
    <property type="term" value="F:kinase activity"/>
    <property type="evidence" value="ECO:0007669"/>
    <property type="project" value="UniProtKB-KW"/>
</dbReference>
<keyword evidence="9" id="KW-0067">ATP-binding</keyword>
<dbReference type="NCBIfam" id="TIGR01064">
    <property type="entry name" value="pyruv_kin"/>
    <property type="match status" value="1"/>
</dbReference>
<evidence type="ECO:0000256" key="7">
    <source>
        <dbReference type="ARBA" id="ARBA00022741"/>
    </source>
</evidence>
<keyword evidence="8 13" id="KW-0418">Kinase</keyword>
<dbReference type="InterPro" id="IPR011037">
    <property type="entry name" value="Pyrv_Knase-like_insert_dom_sf"/>
</dbReference>
<keyword evidence="12 17" id="KW-0670">Pyruvate</keyword>
<evidence type="ECO:0000256" key="8">
    <source>
        <dbReference type="ARBA" id="ARBA00022777"/>
    </source>
</evidence>
<evidence type="ECO:0000256" key="10">
    <source>
        <dbReference type="ARBA" id="ARBA00022842"/>
    </source>
</evidence>
<dbReference type="InterPro" id="IPR001697">
    <property type="entry name" value="Pyr_Knase"/>
</dbReference>
<proteinExistence type="inferred from homology"/>
<dbReference type="InterPro" id="IPR040442">
    <property type="entry name" value="Pyrv_kinase-like_dom_sf"/>
</dbReference>
<evidence type="ECO:0000256" key="11">
    <source>
        <dbReference type="ARBA" id="ARBA00023152"/>
    </source>
</evidence>
<dbReference type="GO" id="GO:0030955">
    <property type="term" value="F:potassium ion binding"/>
    <property type="evidence" value="ECO:0007669"/>
    <property type="project" value="InterPro"/>
</dbReference>
<accession>A0A9P1D3A5</accession>
<name>A0A9P1D3A5_9DINO</name>
<dbReference type="OrthoDB" id="108365at2759"/>
<keyword evidence="10 13" id="KW-0460">Magnesium</keyword>
<reference evidence="15" key="1">
    <citation type="submission" date="2022-10" db="EMBL/GenBank/DDBJ databases">
        <authorList>
            <person name="Chen Y."/>
            <person name="Dougan E. K."/>
            <person name="Chan C."/>
            <person name="Rhodes N."/>
            <person name="Thang M."/>
        </authorList>
    </citation>
    <scope>NUCLEOTIDE SEQUENCE</scope>
</reference>
<dbReference type="GO" id="GO:0000287">
    <property type="term" value="F:magnesium ion binding"/>
    <property type="evidence" value="ECO:0007669"/>
    <property type="project" value="InterPro"/>
</dbReference>
<sequence length="376" mass="41065">MYQQSGLLLDEPETRANLIALESAAPDHFSRKCKIICTMGPACWDTDMLVKLIDQGLNIARLNFSHGDHEGHGKTVERIREACKQRPDKPVAILLDTKGPEIRTGFFKEELAGGKINLKEGQELKLVTDYTFKGDATTLAVSYQQLPTAVKPSSIILAADGSLSLKVKSCGSDHVITEVMNDIAMGEKKNMNLPGVKDKDKKDLLEFGIPQAIDFVAASFVQDAEDIKLIRKTLGEGINNIDQIIEATDGVMVARGDMGMEIDIEKVGLVQKMIINKCNLKGKFVVTATQMLDSMERAPRPTRAEATDVNRLQGHIGTHCLQLVEVLNAVLDGTDVVMLSGETASGKFPEQAVATMRHICQVGERVMDYKAGSSLN</sequence>
<evidence type="ECO:0000256" key="9">
    <source>
        <dbReference type="ARBA" id="ARBA00022840"/>
    </source>
</evidence>
<dbReference type="FunFam" id="2.40.33.10:FF:000001">
    <property type="entry name" value="Pyruvate kinase"/>
    <property type="match status" value="1"/>
</dbReference>
<evidence type="ECO:0000259" key="14">
    <source>
        <dbReference type="Pfam" id="PF00224"/>
    </source>
</evidence>
<keyword evidence="7" id="KW-0547">Nucleotide-binding</keyword>
<evidence type="ECO:0000256" key="4">
    <source>
        <dbReference type="ARBA" id="ARBA00012142"/>
    </source>
</evidence>
<dbReference type="Pfam" id="PF00224">
    <property type="entry name" value="PK"/>
    <property type="match status" value="2"/>
</dbReference>
<dbReference type="PANTHER" id="PTHR11817">
    <property type="entry name" value="PYRUVATE KINASE"/>
    <property type="match status" value="1"/>
</dbReference>
<evidence type="ECO:0000256" key="1">
    <source>
        <dbReference type="ARBA" id="ARBA00001958"/>
    </source>
</evidence>
<keyword evidence="11 13" id="KW-0324">Glycolysis</keyword>
<dbReference type="AlphaFoldDB" id="A0A9P1D3A5"/>
<dbReference type="GO" id="GO:0004743">
    <property type="term" value="F:pyruvate kinase activity"/>
    <property type="evidence" value="ECO:0007669"/>
    <property type="project" value="UniProtKB-EC"/>
</dbReference>
<feature type="domain" description="Pyruvate kinase barrel" evidence="14">
    <location>
        <begin position="324"/>
        <end position="353"/>
    </location>
</feature>
<evidence type="ECO:0000313" key="17">
    <source>
        <dbReference type="EMBL" id="CAL4789114.1"/>
    </source>
</evidence>
<keyword evidence="5 13" id="KW-0808">Transferase</keyword>
<organism evidence="15">
    <name type="scientific">Cladocopium goreaui</name>
    <dbReference type="NCBI Taxonomy" id="2562237"/>
    <lineage>
        <taxon>Eukaryota</taxon>
        <taxon>Sar</taxon>
        <taxon>Alveolata</taxon>
        <taxon>Dinophyceae</taxon>
        <taxon>Suessiales</taxon>
        <taxon>Symbiodiniaceae</taxon>
        <taxon>Cladocopium</taxon>
    </lineage>
</organism>
<evidence type="ECO:0000256" key="12">
    <source>
        <dbReference type="ARBA" id="ARBA00023317"/>
    </source>
</evidence>
<evidence type="ECO:0000313" key="16">
    <source>
        <dbReference type="EMBL" id="CAL1155177.1"/>
    </source>
</evidence>
<protein>
    <recommendedName>
        <fullName evidence="4 13">Pyruvate kinase</fullName>
        <ecNumber evidence="4 13">2.7.1.40</ecNumber>
    </recommendedName>
</protein>
<evidence type="ECO:0000256" key="5">
    <source>
        <dbReference type="ARBA" id="ARBA00022679"/>
    </source>
</evidence>
<dbReference type="SUPFAM" id="SSF50800">
    <property type="entry name" value="PK beta-barrel domain-like"/>
    <property type="match status" value="1"/>
</dbReference>
<comment type="cofactor">
    <cofactor evidence="1">
        <name>K(+)</name>
        <dbReference type="ChEBI" id="CHEBI:29103"/>
    </cofactor>
</comment>
<dbReference type="PRINTS" id="PR01050">
    <property type="entry name" value="PYRUVTKNASE"/>
</dbReference>
<dbReference type="EMBL" id="CAMXCT010003001">
    <property type="protein sequence ID" value="CAI4001802.1"/>
    <property type="molecule type" value="Genomic_DNA"/>
</dbReference>
<dbReference type="InterPro" id="IPR015793">
    <property type="entry name" value="Pyrv_Knase_brl"/>
</dbReference>
<keyword evidence="6" id="KW-0479">Metal-binding</keyword>
<dbReference type="EC" id="2.7.1.40" evidence="4 13"/>
<dbReference type="InterPro" id="IPR015813">
    <property type="entry name" value="Pyrv/PenolPyrv_kinase-like_dom"/>
</dbReference>
<dbReference type="EMBL" id="CAMXCT020003001">
    <property type="protein sequence ID" value="CAL1155177.1"/>
    <property type="molecule type" value="Genomic_DNA"/>
</dbReference>
<evidence type="ECO:0000313" key="15">
    <source>
        <dbReference type="EMBL" id="CAI4001802.1"/>
    </source>
</evidence>
<evidence type="ECO:0000256" key="6">
    <source>
        <dbReference type="ARBA" id="ARBA00022723"/>
    </source>
</evidence>
<comment type="similarity">
    <text evidence="3 13">Belongs to the pyruvate kinase family.</text>
</comment>
<dbReference type="Gene3D" id="3.20.20.60">
    <property type="entry name" value="Phosphoenolpyruvate-binding domains"/>
    <property type="match status" value="2"/>
</dbReference>
<keyword evidence="18" id="KW-1185">Reference proteome</keyword>
<dbReference type="Proteomes" id="UP001152797">
    <property type="component" value="Unassembled WGS sequence"/>
</dbReference>
<dbReference type="InterPro" id="IPR015806">
    <property type="entry name" value="Pyrv_Knase_insert_dom_sf"/>
</dbReference>
<evidence type="ECO:0000256" key="2">
    <source>
        <dbReference type="ARBA" id="ARBA00004997"/>
    </source>
</evidence>